<evidence type="ECO:0000256" key="2">
    <source>
        <dbReference type="ARBA" id="ARBA00001941"/>
    </source>
</evidence>
<dbReference type="NCBIfam" id="TIGR01357">
    <property type="entry name" value="aroB"/>
    <property type="match status" value="1"/>
</dbReference>
<dbReference type="Proteomes" id="UP001164187">
    <property type="component" value="Chromosome"/>
</dbReference>
<dbReference type="InterPro" id="IPR056179">
    <property type="entry name" value="DHQS_C"/>
</dbReference>
<dbReference type="InterPro" id="IPR030960">
    <property type="entry name" value="DHQS/DOIS_N"/>
</dbReference>
<feature type="domain" description="3-dehydroquinate synthase C-terminal" evidence="11">
    <location>
        <begin position="175"/>
        <end position="312"/>
    </location>
</feature>
<keyword evidence="13" id="KW-1185">Reference proteome</keyword>
<dbReference type="CDD" id="cd08195">
    <property type="entry name" value="DHQS"/>
    <property type="match status" value="1"/>
</dbReference>
<keyword evidence="6" id="KW-0520">NAD</keyword>
<organism evidence="12 13">
    <name type="scientific">Peptostreptococcus equinus</name>
    <dbReference type="NCBI Taxonomy" id="3003601"/>
    <lineage>
        <taxon>Bacteria</taxon>
        <taxon>Bacillati</taxon>
        <taxon>Bacillota</taxon>
        <taxon>Clostridia</taxon>
        <taxon>Peptostreptococcales</taxon>
        <taxon>Peptostreptococcaceae</taxon>
        <taxon>Peptostreptococcus</taxon>
    </lineage>
</organism>
<sequence>METIKINDEYEIFFDDNLIDKIKDFVDNHHKSSRILIIKDKNIDRIYKDITFTDEKQVFDFVVEVGEKSKSISTYDKIISFMSENKFDRSDLIIVFGGGVVGDLGGFVASTYMRSIDYIQIPTSLLSMVDSSVGSKTAINTESGKNLIGTFYNPKKVYINFDFLSTLPNKELKNGLAEIIKYAFIYDRNLYKLLNDKEAFDVENLKVLIHRCVEIKKIIVNQDMKENGIRKILNFGHTVGHAIEKITNYEISHGYAVAMGMICICKIFINDNEQAVNVYDSLLSLLDKYSLPTSMDFDLEEMHEYIFKDKKSYGEFIDIIKLDDIGKAKIVKINKKEFIYMMNM</sequence>
<evidence type="ECO:0000259" key="10">
    <source>
        <dbReference type="Pfam" id="PF01761"/>
    </source>
</evidence>
<evidence type="ECO:0000313" key="12">
    <source>
        <dbReference type="EMBL" id="WAW15405.1"/>
    </source>
</evidence>
<proteinExistence type="predicted"/>
<evidence type="ECO:0000256" key="1">
    <source>
        <dbReference type="ARBA" id="ARBA00001911"/>
    </source>
</evidence>
<evidence type="ECO:0000256" key="9">
    <source>
        <dbReference type="NCBIfam" id="TIGR01357"/>
    </source>
</evidence>
<dbReference type="Pfam" id="PF01761">
    <property type="entry name" value="DHQ_synthase"/>
    <property type="match status" value="1"/>
</dbReference>
<evidence type="ECO:0000256" key="5">
    <source>
        <dbReference type="ARBA" id="ARBA00022833"/>
    </source>
</evidence>
<dbReference type="PANTHER" id="PTHR43622:SF1">
    <property type="entry name" value="3-DEHYDROQUINATE SYNTHASE"/>
    <property type="match status" value="1"/>
</dbReference>
<dbReference type="SUPFAM" id="SSF56796">
    <property type="entry name" value="Dehydroquinate synthase-like"/>
    <property type="match status" value="1"/>
</dbReference>
<reference evidence="12" key="1">
    <citation type="submission" date="2022-12" db="EMBL/GenBank/DDBJ databases">
        <title>Peptostreptococcus.</title>
        <authorList>
            <person name="Lee S.H."/>
        </authorList>
    </citation>
    <scope>NUCLEOTIDE SEQUENCE</scope>
    <source>
        <strain evidence="12">CBA3647</strain>
    </source>
</reference>
<feature type="domain" description="3-dehydroquinate synthase N-terminal" evidence="10">
    <location>
        <begin position="61"/>
        <end position="173"/>
    </location>
</feature>
<dbReference type="InterPro" id="IPR030963">
    <property type="entry name" value="DHQ_synth_fam"/>
</dbReference>
<protein>
    <recommendedName>
        <fullName evidence="9">3-dehydroquinate synthase</fullName>
        <ecNumber evidence="9">4.2.3.4</ecNumber>
    </recommendedName>
</protein>
<accession>A0ABY7JTV3</accession>
<evidence type="ECO:0000259" key="11">
    <source>
        <dbReference type="Pfam" id="PF24621"/>
    </source>
</evidence>
<evidence type="ECO:0000256" key="8">
    <source>
        <dbReference type="ARBA" id="ARBA00023285"/>
    </source>
</evidence>
<dbReference type="Gene3D" id="3.40.50.1970">
    <property type="match status" value="1"/>
</dbReference>
<evidence type="ECO:0000256" key="3">
    <source>
        <dbReference type="ARBA" id="ARBA00022723"/>
    </source>
</evidence>
<evidence type="ECO:0000256" key="4">
    <source>
        <dbReference type="ARBA" id="ARBA00022741"/>
    </source>
</evidence>
<keyword evidence="4" id="KW-0547">Nucleotide-binding</keyword>
<keyword evidence="8" id="KW-0170">Cobalt</keyword>
<comment type="cofactor">
    <cofactor evidence="2">
        <name>Co(2+)</name>
        <dbReference type="ChEBI" id="CHEBI:48828"/>
    </cofactor>
</comment>
<evidence type="ECO:0000313" key="13">
    <source>
        <dbReference type="Proteomes" id="UP001164187"/>
    </source>
</evidence>
<dbReference type="InterPro" id="IPR050071">
    <property type="entry name" value="Dehydroquinate_synthase"/>
</dbReference>
<keyword evidence="5" id="KW-0862">Zinc</keyword>
<dbReference type="RefSeq" id="WP_269312077.1">
    <property type="nucleotide sequence ID" value="NZ_CP114052.1"/>
</dbReference>
<dbReference type="InterPro" id="IPR016037">
    <property type="entry name" value="DHQ_synth_AroB"/>
</dbReference>
<dbReference type="EC" id="4.2.3.4" evidence="9"/>
<dbReference type="EMBL" id="CP114052">
    <property type="protein sequence ID" value="WAW15405.1"/>
    <property type="molecule type" value="Genomic_DNA"/>
</dbReference>
<keyword evidence="7 12" id="KW-0456">Lyase</keyword>
<evidence type="ECO:0000256" key="6">
    <source>
        <dbReference type="ARBA" id="ARBA00023027"/>
    </source>
</evidence>
<dbReference type="GO" id="GO:0003856">
    <property type="term" value="F:3-dehydroquinate synthase activity"/>
    <property type="evidence" value="ECO:0007669"/>
    <property type="project" value="UniProtKB-EC"/>
</dbReference>
<comment type="cofactor">
    <cofactor evidence="1">
        <name>NAD(+)</name>
        <dbReference type="ChEBI" id="CHEBI:57540"/>
    </cofactor>
</comment>
<dbReference type="Pfam" id="PF24621">
    <property type="entry name" value="DHQS_C"/>
    <property type="match status" value="1"/>
</dbReference>
<dbReference type="PANTHER" id="PTHR43622">
    <property type="entry name" value="3-DEHYDROQUINATE SYNTHASE"/>
    <property type="match status" value="1"/>
</dbReference>
<dbReference type="PIRSF" id="PIRSF001455">
    <property type="entry name" value="DHQ_synth"/>
    <property type="match status" value="1"/>
</dbReference>
<name>A0ABY7JTV3_9FIRM</name>
<dbReference type="Gene3D" id="1.20.1090.10">
    <property type="entry name" value="Dehydroquinate synthase-like - alpha domain"/>
    <property type="match status" value="1"/>
</dbReference>
<gene>
    <name evidence="12" type="primary">aroB</name>
    <name evidence="12" type="ORF">O0R46_02875</name>
</gene>
<evidence type="ECO:0000256" key="7">
    <source>
        <dbReference type="ARBA" id="ARBA00023239"/>
    </source>
</evidence>
<keyword evidence="3" id="KW-0479">Metal-binding</keyword>